<dbReference type="Gramene" id="Zm00001eb192580_T001">
    <property type="protein sequence ID" value="Zm00001eb192580_P001"/>
    <property type="gene ID" value="Zm00001eb192580"/>
</dbReference>
<dbReference type="PROSITE" id="PS50011">
    <property type="entry name" value="PROTEIN_KINASE_DOM"/>
    <property type="match status" value="1"/>
</dbReference>
<dbReference type="InterPro" id="IPR000719">
    <property type="entry name" value="Prot_kinase_dom"/>
</dbReference>
<dbReference type="InterPro" id="IPR047173">
    <property type="entry name" value="STRAD_A/B-like"/>
</dbReference>
<dbReference type="GO" id="GO:0043539">
    <property type="term" value="F:protein serine/threonine kinase activator activity"/>
    <property type="evidence" value="ECO:0007669"/>
    <property type="project" value="InterPro"/>
</dbReference>
<sequence length="524" mass="58262">MDMISDIWSFGITALELAHGHAPFSKYPPMKVLLMTLQNAPPGLDYERDKKFTRNFKQMVAMCLVKDPSKRPSAKKLLKQPFFKQARSTDFIARKLLEGLPGLGVRYQALKEKDQHLMAQKKMSDGKKEEISQDEYKRGISSWTFDMDDLRSQASLGTECEDSTLCKDSDISFYDLDSLQDQAPEGSHLLRDFSTKYDADIENDMTTKDKSAVSSPDQPASLVRNASMRGMPINGSFRKDNSTESFDLECQEKHLDIVPTSSSPERKFSFSSCSSNGLLLSKESSKQQTSIHNLDKCNGGHLHVSDETSSEAAPKTHKSAEDHDDRSKPPLIRGRFRVIPGHVDSKAQPPGLQKCHSMQTISRLPSLSIPSSAEVASTIIGGSFYMQLYSILQTNMLQRVNPPQIHTDRIKKTTHQTAQNEEPELSVLLMPCSCSLLQDQILNAMKQVSGCAMASPGVPSMASPCIPSTSRSTSPSGVPSVDRSMLEAAQEREKELLNEVLELQWRLLCTQDEVQKLKAKAAQI</sequence>
<name>A0A804NWZ3_MAIZE</name>
<protein>
    <recommendedName>
        <fullName evidence="3">Protein kinase domain-containing protein</fullName>
    </recommendedName>
</protein>
<feature type="compositionally biased region" description="Polar residues" evidence="2">
    <location>
        <begin position="466"/>
        <end position="477"/>
    </location>
</feature>
<dbReference type="GO" id="GO:0004672">
    <property type="term" value="F:protein kinase activity"/>
    <property type="evidence" value="ECO:0007669"/>
    <property type="project" value="InterPro"/>
</dbReference>
<keyword evidence="6" id="KW-1267">Proteomics identification</keyword>
<reference evidence="5" key="1">
    <citation type="journal article" date="2009" name="Science">
        <title>The B73 maize genome: complexity, diversity, and dynamics.</title>
        <authorList>
            <person name="Schnable P.S."/>
            <person name="Ware D."/>
            <person name="Fulton R.S."/>
            <person name="Stein J.C."/>
            <person name="Wei F."/>
            <person name="Pasternak S."/>
            <person name="Liang C."/>
            <person name="Zhang J."/>
            <person name="Fulton L."/>
            <person name="Graves T.A."/>
            <person name="Minx P."/>
            <person name="Reily A.D."/>
            <person name="Courtney L."/>
            <person name="Kruchowski S.S."/>
            <person name="Tomlinson C."/>
            <person name="Strong C."/>
            <person name="Delehaunty K."/>
            <person name="Fronick C."/>
            <person name="Courtney B."/>
            <person name="Rock S.M."/>
            <person name="Belter E."/>
            <person name="Du F."/>
            <person name="Kim K."/>
            <person name="Abbott R.M."/>
            <person name="Cotton M."/>
            <person name="Levy A."/>
            <person name="Marchetto P."/>
            <person name="Ochoa K."/>
            <person name="Jackson S.M."/>
            <person name="Gillam B."/>
            <person name="Chen W."/>
            <person name="Yan L."/>
            <person name="Higginbotham J."/>
            <person name="Cardenas M."/>
            <person name="Waligorski J."/>
            <person name="Applebaum E."/>
            <person name="Phelps L."/>
            <person name="Falcone J."/>
            <person name="Kanchi K."/>
            <person name="Thane T."/>
            <person name="Scimone A."/>
            <person name="Thane N."/>
            <person name="Henke J."/>
            <person name="Wang T."/>
            <person name="Ruppert J."/>
            <person name="Shah N."/>
            <person name="Rotter K."/>
            <person name="Hodges J."/>
            <person name="Ingenthron E."/>
            <person name="Cordes M."/>
            <person name="Kohlberg S."/>
            <person name="Sgro J."/>
            <person name="Delgado B."/>
            <person name="Mead K."/>
            <person name="Chinwalla A."/>
            <person name="Leonard S."/>
            <person name="Crouse K."/>
            <person name="Collura K."/>
            <person name="Kudrna D."/>
            <person name="Currie J."/>
            <person name="He R."/>
            <person name="Angelova A."/>
            <person name="Rajasekar S."/>
            <person name="Mueller T."/>
            <person name="Lomeli R."/>
            <person name="Scara G."/>
            <person name="Ko A."/>
            <person name="Delaney K."/>
            <person name="Wissotski M."/>
            <person name="Lopez G."/>
            <person name="Campos D."/>
            <person name="Braidotti M."/>
            <person name="Ashley E."/>
            <person name="Golser W."/>
            <person name="Kim H."/>
            <person name="Lee S."/>
            <person name="Lin J."/>
            <person name="Dujmic Z."/>
            <person name="Kim W."/>
            <person name="Talag J."/>
            <person name="Zuccolo A."/>
            <person name="Fan C."/>
            <person name="Sebastian A."/>
            <person name="Kramer M."/>
            <person name="Spiegel L."/>
            <person name="Nascimento L."/>
            <person name="Zutavern T."/>
            <person name="Miller B."/>
            <person name="Ambroise C."/>
            <person name="Muller S."/>
            <person name="Spooner W."/>
            <person name="Narechania A."/>
            <person name="Ren L."/>
            <person name="Wei S."/>
            <person name="Kumari S."/>
            <person name="Faga B."/>
            <person name="Levy M.J."/>
            <person name="McMahan L."/>
            <person name="Van Buren P."/>
            <person name="Vaughn M.W."/>
            <person name="Ying K."/>
            <person name="Yeh C.-T."/>
            <person name="Emrich S.J."/>
            <person name="Jia Y."/>
            <person name="Kalyanaraman A."/>
            <person name="Hsia A.-P."/>
            <person name="Barbazuk W.B."/>
            <person name="Baucom R.S."/>
            <person name="Brutnell T.P."/>
            <person name="Carpita N.C."/>
            <person name="Chaparro C."/>
            <person name="Chia J.-M."/>
            <person name="Deragon J.-M."/>
            <person name="Estill J.C."/>
            <person name="Fu Y."/>
            <person name="Jeddeloh J.A."/>
            <person name="Han Y."/>
            <person name="Lee H."/>
            <person name="Li P."/>
            <person name="Lisch D.R."/>
            <person name="Liu S."/>
            <person name="Liu Z."/>
            <person name="Nagel D.H."/>
            <person name="McCann M.C."/>
            <person name="SanMiguel P."/>
            <person name="Myers A.M."/>
            <person name="Nettleton D."/>
            <person name="Nguyen J."/>
            <person name="Penning B.W."/>
            <person name="Ponnala L."/>
            <person name="Schneider K.L."/>
            <person name="Schwartz D.C."/>
            <person name="Sharma A."/>
            <person name="Soderlund C."/>
            <person name="Springer N.M."/>
            <person name="Sun Q."/>
            <person name="Wang H."/>
            <person name="Waterman M."/>
            <person name="Westerman R."/>
            <person name="Wolfgruber T.K."/>
            <person name="Yang L."/>
            <person name="Yu Y."/>
            <person name="Zhang L."/>
            <person name="Zhou S."/>
            <person name="Zhu Q."/>
            <person name="Bennetzen J.L."/>
            <person name="Dawe R.K."/>
            <person name="Jiang J."/>
            <person name="Jiang N."/>
            <person name="Presting G.G."/>
            <person name="Wessler S.R."/>
            <person name="Aluru S."/>
            <person name="Martienssen R.A."/>
            <person name="Clifton S.W."/>
            <person name="McCombie W.R."/>
            <person name="Wing R.A."/>
            <person name="Wilson R.K."/>
        </authorList>
    </citation>
    <scope>NUCLEOTIDE SEQUENCE [LARGE SCALE GENOMIC DNA]</scope>
    <source>
        <strain evidence="5">cv. B73</strain>
    </source>
</reference>
<evidence type="ECO:0000313" key="5">
    <source>
        <dbReference type="Proteomes" id="UP000007305"/>
    </source>
</evidence>
<evidence type="ECO:0007829" key="6">
    <source>
        <dbReference type="PeptideAtlas" id="A0A804NWZ3"/>
    </source>
</evidence>
<accession>A0A804NWZ3</accession>
<dbReference type="PANTHER" id="PTHR48014:SF24">
    <property type="entry name" value="PROTEIN KINASE SUPERFAMILY PROTEIN"/>
    <property type="match status" value="1"/>
</dbReference>
<organism evidence="4 5">
    <name type="scientific">Zea mays</name>
    <name type="common">Maize</name>
    <dbReference type="NCBI Taxonomy" id="4577"/>
    <lineage>
        <taxon>Eukaryota</taxon>
        <taxon>Viridiplantae</taxon>
        <taxon>Streptophyta</taxon>
        <taxon>Embryophyta</taxon>
        <taxon>Tracheophyta</taxon>
        <taxon>Spermatophyta</taxon>
        <taxon>Magnoliopsida</taxon>
        <taxon>Liliopsida</taxon>
        <taxon>Poales</taxon>
        <taxon>Poaceae</taxon>
        <taxon>PACMAD clade</taxon>
        <taxon>Panicoideae</taxon>
        <taxon>Andropogonodae</taxon>
        <taxon>Andropogoneae</taxon>
        <taxon>Tripsacinae</taxon>
        <taxon>Zea</taxon>
    </lineage>
</organism>
<dbReference type="AlphaFoldDB" id="A0A804NWZ3"/>
<evidence type="ECO:0000313" key="4">
    <source>
        <dbReference type="EnsemblPlants" id="Zm00001eb192580_P001"/>
    </source>
</evidence>
<comment type="similarity">
    <text evidence="1">Belongs to the protein kinase superfamily. STE Ser/Thr protein kinase family. STE20 subfamily.</text>
</comment>
<proteinExistence type="evidence at protein level"/>
<dbReference type="Gene3D" id="1.10.510.10">
    <property type="entry name" value="Transferase(Phosphotransferase) domain 1"/>
    <property type="match status" value="1"/>
</dbReference>
<feature type="region of interest" description="Disordered" evidence="2">
    <location>
        <begin position="463"/>
        <end position="486"/>
    </location>
</feature>
<reference evidence="4" key="3">
    <citation type="submission" date="2021-05" db="UniProtKB">
        <authorList>
            <consortium name="EnsemblPlants"/>
        </authorList>
    </citation>
    <scope>IDENTIFICATION</scope>
    <source>
        <strain evidence="4">cv. B73</strain>
    </source>
</reference>
<dbReference type="SUPFAM" id="SSF56112">
    <property type="entry name" value="Protein kinase-like (PK-like)"/>
    <property type="match status" value="1"/>
</dbReference>
<evidence type="ECO:0000259" key="3">
    <source>
        <dbReference type="PROSITE" id="PS50011"/>
    </source>
</evidence>
<dbReference type="InterPro" id="IPR011009">
    <property type="entry name" value="Kinase-like_dom_sf"/>
</dbReference>
<reference evidence="4" key="2">
    <citation type="submission" date="2019-07" db="EMBL/GenBank/DDBJ databases">
        <authorList>
            <person name="Seetharam A."/>
            <person name="Woodhouse M."/>
            <person name="Cannon E."/>
        </authorList>
    </citation>
    <scope>NUCLEOTIDE SEQUENCE [LARGE SCALE GENOMIC DNA]</scope>
    <source>
        <strain evidence="4">cv. B73</strain>
    </source>
</reference>
<dbReference type="Proteomes" id="UP000007305">
    <property type="component" value="Chromosome 4"/>
</dbReference>
<keyword evidence="5" id="KW-1185">Reference proteome</keyword>
<gene>
    <name evidence="4" type="primary">LOC100285238</name>
</gene>
<dbReference type="PANTHER" id="PTHR48014">
    <property type="entry name" value="SERINE/THREONINE-PROTEIN KINASE FRAY2"/>
    <property type="match status" value="1"/>
</dbReference>
<dbReference type="EnsemblPlants" id="Zm00001eb192580_T001">
    <property type="protein sequence ID" value="Zm00001eb192580_P001"/>
    <property type="gene ID" value="Zm00001eb192580"/>
</dbReference>
<dbReference type="GO" id="GO:0005524">
    <property type="term" value="F:ATP binding"/>
    <property type="evidence" value="ECO:0007669"/>
    <property type="project" value="InterPro"/>
</dbReference>
<evidence type="ECO:0000256" key="2">
    <source>
        <dbReference type="SAM" id="MobiDB-lite"/>
    </source>
</evidence>
<evidence type="ECO:0000256" key="1">
    <source>
        <dbReference type="ARBA" id="ARBA00008874"/>
    </source>
</evidence>
<feature type="region of interest" description="Disordered" evidence="2">
    <location>
        <begin position="290"/>
        <end position="331"/>
    </location>
</feature>
<feature type="domain" description="Protein kinase" evidence="3">
    <location>
        <begin position="1"/>
        <end position="83"/>
    </location>
</feature>
<dbReference type="Pfam" id="PF00069">
    <property type="entry name" value="Pkinase"/>
    <property type="match status" value="1"/>
</dbReference>
<feature type="compositionally biased region" description="Basic and acidic residues" evidence="2">
    <location>
        <begin position="318"/>
        <end position="328"/>
    </location>
</feature>